<proteinExistence type="predicted"/>
<dbReference type="Proteomes" id="UP001060215">
    <property type="component" value="Chromosome 13"/>
</dbReference>
<organism evidence="1 2">
    <name type="scientific">Camellia lanceoleosa</name>
    <dbReference type="NCBI Taxonomy" id="1840588"/>
    <lineage>
        <taxon>Eukaryota</taxon>
        <taxon>Viridiplantae</taxon>
        <taxon>Streptophyta</taxon>
        <taxon>Embryophyta</taxon>
        <taxon>Tracheophyta</taxon>
        <taxon>Spermatophyta</taxon>
        <taxon>Magnoliopsida</taxon>
        <taxon>eudicotyledons</taxon>
        <taxon>Gunneridae</taxon>
        <taxon>Pentapetalae</taxon>
        <taxon>asterids</taxon>
        <taxon>Ericales</taxon>
        <taxon>Theaceae</taxon>
        <taxon>Camellia</taxon>
    </lineage>
</organism>
<gene>
    <name evidence="1" type="ORF">LOK49_LG12G00266</name>
</gene>
<reference evidence="1 2" key="1">
    <citation type="journal article" date="2022" name="Plant J.">
        <title>Chromosome-level genome of Camellia lanceoleosa provides a valuable resource for understanding genome evolution and self-incompatibility.</title>
        <authorList>
            <person name="Gong W."/>
            <person name="Xiao S."/>
            <person name="Wang L."/>
            <person name="Liao Z."/>
            <person name="Chang Y."/>
            <person name="Mo W."/>
            <person name="Hu G."/>
            <person name="Li W."/>
            <person name="Zhao G."/>
            <person name="Zhu H."/>
            <person name="Hu X."/>
            <person name="Ji K."/>
            <person name="Xiang X."/>
            <person name="Song Q."/>
            <person name="Yuan D."/>
            <person name="Jin S."/>
            <person name="Zhang L."/>
        </authorList>
    </citation>
    <scope>NUCLEOTIDE SEQUENCE [LARGE SCALE GENOMIC DNA]</scope>
    <source>
        <strain evidence="1">SQ_2022a</strain>
    </source>
</reference>
<name>A0ACC0FY65_9ERIC</name>
<keyword evidence="2" id="KW-1185">Reference proteome</keyword>
<protein>
    <submittedName>
        <fullName evidence="1">Uncharacterized protein</fullName>
    </submittedName>
</protein>
<accession>A0ACC0FY65</accession>
<sequence>MLSKMNSDNLFKCSSLGTLDVRENDFSGELSTQLPPLPMLTLYLDKTIYKSLSSEKETPELQRPHTFLRQLEDNSNSTTPSSSSSSSVRACFEKMVREAQDSVCSTIKGINGGEKFQEDV</sequence>
<evidence type="ECO:0000313" key="2">
    <source>
        <dbReference type="Proteomes" id="UP001060215"/>
    </source>
</evidence>
<dbReference type="EMBL" id="CM045770">
    <property type="protein sequence ID" value="KAI7993077.1"/>
    <property type="molecule type" value="Genomic_DNA"/>
</dbReference>
<evidence type="ECO:0000313" key="1">
    <source>
        <dbReference type="EMBL" id="KAI7993077.1"/>
    </source>
</evidence>
<comment type="caution">
    <text evidence="1">The sequence shown here is derived from an EMBL/GenBank/DDBJ whole genome shotgun (WGS) entry which is preliminary data.</text>
</comment>